<keyword evidence="1" id="KW-0175">Coiled coil</keyword>
<proteinExistence type="predicted"/>
<gene>
    <name evidence="2" type="ORF">SB6422_05057</name>
</gene>
<accession>A0A564ICK9</accession>
<evidence type="ECO:0000313" key="3">
    <source>
        <dbReference type="Proteomes" id="UP000317374"/>
    </source>
</evidence>
<organism evidence="2 3">
    <name type="scientific">Klebsiella huaxiensis</name>
    <dbReference type="NCBI Taxonomy" id="2153354"/>
    <lineage>
        <taxon>Bacteria</taxon>
        <taxon>Pseudomonadati</taxon>
        <taxon>Pseudomonadota</taxon>
        <taxon>Gammaproteobacteria</taxon>
        <taxon>Enterobacterales</taxon>
        <taxon>Enterobacteriaceae</taxon>
        <taxon>Klebsiella/Raoultella group</taxon>
        <taxon>Klebsiella</taxon>
    </lineage>
</organism>
<reference evidence="2 3" key="1">
    <citation type="submission" date="2019-07" db="EMBL/GenBank/DDBJ databases">
        <authorList>
            <person name="Brisse S."/>
            <person name="Rodrigues C."/>
            <person name="Thorpe H."/>
        </authorList>
    </citation>
    <scope>NUCLEOTIDE SEQUENCE [LARGE SCALE GENOMIC DNA]</scope>
    <source>
        <strain evidence="2">SB6422</strain>
    </source>
</reference>
<dbReference type="RefSeq" id="WP_142512724.1">
    <property type="nucleotide sequence ID" value="NZ_CABGGW010000008.1"/>
</dbReference>
<name>A0A564ICK9_9ENTR</name>
<evidence type="ECO:0000313" key="2">
    <source>
        <dbReference type="EMBL" id="VUS41788.1"/>
    </source>
</evidence>
<sequence length="168" mass="18917">MTTKRQAQRAAESDLQTFLNEAADRFKPDAGVLAQRIETAVQRYTATNTTQRFNAPAALAMQQLQERILEGWRYDIGIPQSVYLAGTGNMSITLRKPELLVEQEIADLKRQVEDSYHNELAAAMKREIDKLTHEAAEEAQRLAEEAVAAERDAMRQRLREMLLTGASA</sequence>
<dbReference type="Proteomes" id="UP000317374">
    <property type="component" value="Unassembled WGS sequence"/>
</dbReference>
<evidence type="ECO:0000256" key="1">
    <source>
        <dbReference type="SAM" id="Coils"/>
    </source>
</evidence>
<protein>
    <submittedName>
        <fullName evidence="2">Uncharacterized protein</fullName>
    </submittedName>
</protein>
<dbReference type="EMBL" id="CABGGW010000008">
    <property type="protein sequence ID" value="VUS41788.1"/>
    <property type="molecule type" value="Genomic_DNA"/>
</dbReference>
<dbReference type="OrthoDB" id="6630811at2"/>
<dbReference type="AlphaFoldDB" id="A0A564ICK9"/>
<feature type="coiled-coil region" evidence="1">
    <location>
        <begin position="121"/>
        <end position="159"/>
    </location>
</feature>